<dbReference type="EMBL" id="RFXN01000043">
    <property type="protein sequence ID" value="NBR93993.1"/>
    <property type="molecule type" value="Genomic_DNA"/>
</dbReference>
<dbReference type="InterPro" id="IPR029069">
    <property type="entry name" value="HotDog_dom_sf"/>
</dbReference>
<dbReference type="Pfam" id="PF13279">
    <property type="entry name" value="4HBT_2"/>
    <property type="match status" value="1"/>
</dbReference>
<comment type="caution">
    <text evidence="1">The sequence shown here is derived from an EMBL/GenBank/DDBJ whole genome shotgun (WGS) entry which is preliminary data.</text>
</comment>
<name>A0A965GDC0_9PROT</name>
<protein>
    <submittedName>
        <fullName evidence="1">Acyl-CoA thioesterase</fullName>
    </submittedName>
</protein>
<accession>A0A965GDC0</accession>
<dbReference type="Gene3D" id="3.10.129.10">
    <property type="entry name" value="Hotdog Thioesterase"/>
    <property type="match status" value="1"/>
</dbReference>
<gene>
    <name evidence="1" type="ORF">EBT44_04050</name>
</gene>
<dbReference type="Proteomes" id="UP000740727">
    <property type="component" value="Unassembled WGS sequence"/>
</dbReference>
<evidence type="ECO:0000313" key="1">
    <source>
        <dbReference type="EMBL" id="NBR93993.1"/>
    </source>
</evidence>
<organism evidence="1 2">
    <name type="scientific">Candidatus Fonsibacter lacus</name>
    <dbReference type="NCBI Taxonomy" id="2576439"/>
    <lineage>
        <taxon>Bacteria</taxon>
        <taxon>Pseudomonadati</taxon>
        <taxon>Pseudomonadota</taxon>
        <taxon>Alphaproteobacteria</taxon>
        <taxon>Candidatus Pelagibacterales</taxon>
        <taxon>Candidatus Pelagibacterales incertae sedis</taxon>
        <taxon>Candidatus Fonsibacter</taxon>
    </lineage>
</organism>
<evidence type="ECO:0000313" key="2">
    <source>
        <dbReference type="Proteomes" id="UP000740727"/>
    </source>
</evidence>
<dbReference type="AlphaFoldDB" id="A0A965GDC0"/>
<dbReference type="SUPFAM" id="SSF54637">
    <property type="entry name" value="Thioesterase/thiol ester dehydrase-isomerase"/>
    <property type="match status" value="1"/>
</dbReference>
<feature type="non-terminal residue" evidence="1">
    <location>
        <position position="1"/>
    </location>
</feature>
<dbReference type="CDD" id="cd00586">
    <property type="entry name" value="4HBT"/>
    <property type="match status" value="1"/>
</dbReference>
<reference evidence="1" key="1">
    <citation type="submission" date="2018-10" db="EMBL/GenBank/DDBJ databases">
        <title>Iterative Subtractive Binning of Freshwater Chronoseries Metagenomes Recovers Nearly Complete Genomes from over Four Hundred Novel Species.</title>
        <authorList>
            <person name="Rodriguez-R L.M."/>
            <person name="Tsementzi D."/>
            <person name="Luo C."/>
            <person name="Konstantinidis K.T."/>
        </authorList>
    </citation>
    <scope>NUCLEOTIDE SEQUENCE</scope>
    <source>
        <strain evidence="1">WB5_2A_028</strain>
    </source>
</reference>
<proteinExistence type="predicted"/>
<sequence length="118" mass="13322">GHVNNATYLTFVQEARVDFTVYARQRKNQSPILFDMVVARAEVDYIAPIYEGGVNAHVELWVHRIGTSSFGLAYEVHVEGAVVAKARTVQVAVDMNTKTSRPLSENEKEFLQEFYEGE</sequence>